<dbReference type="InterPro" id="IPR017732">
    <property type="entry name" value="T4/T6SS_DotU"/>
</dbReference>
<evidence type="ECO:0000256" key="2">
    <source>
        <dbReference type="SAM" id="MobiDB-lite"/>
    </source>
</evidence>
<dbReference type="Gene3D" id="3.30.1330.60">
    <property type="entry name" value="OmpA-like domain"/>
    <property type="match status" value="1"/>
</dbReference>
<dbReference type="NCBIfam" id="TIGR03349">
    <property type="entry name" value="IV_VI_DotU"/>
    <property type="match status" value="1"/>
</dbReference>
<protein>
    <submittedName>
        <fullName evidence="5">Type VI secretion system protein TssL, long form</fullName>
    </submittedName>
</protein>
<evidence type="ECO:0000256" key="3">
    <source>
        <dbReference type="SAM" id="Phobius"/>
    </source>
</evidence>
<dbReference type="Pfam" id="PF00691">
    <property type="entry name" value="OmpA"/>
    <property type="match status" value="1"/>
</dbReference>
<keyword evidence="6" id="KW-1185">Reference proteome</keyword>
<name>A0ABU5A8D7_9HYPH</name>
<keyword evidence="3" id="KW-0812">Transmembrane</keyword>
<dbReference type="InterPro" id="IPR036737">
    <property type="entry name" value="OmpA-like_sf"/>
</dbReference>
<evidence type="ECO:0000313" key="6">
    <source>
        <dbReference type="Proteomes" id="UP001285154"/>
    </source>
</evidence>
<dbReference type="PANTHER" id="PTHR30329:SF19">
    <property type="entry name" value="OUTER MEMBRANE PROTEIN, OMPA FAMILY"/>
    <property type="match status" value="1"/>
</dbReference>
<dbReference type="PROSITE" id="PS51123">
    <property type="entry name" value="OMPA_2"/>
    <property type="match status" value="1"/>
</dbReference>
<evidence type="ECO:0000256" key="1">
    <source>
        <dbReference type="PROSITE-ProRule" id="PRU00473"/>
    </source>
</evidence>
<dbReference type="RefSeq" id="WP_320251201.1">
    <property type="nucleotide sequence ID" value="NZ_JAVIIQ010000010.1"/>
</dbReference>
<accession>A0ABU5A8D7</accession>
<evidence type="ECO:0000259" key="4">
    <source>
        <dbReference type="PROSITE" id="PS51123"/>
    </source>
</evidence>
<dbReference type="InterPro" id="IPR050330">
    <property type="entry name" value="Bact_OuterMem_StrucFunc"/>
</dbReference>
<sequence>MSPKDDPSGPADKTVIRASRPKQKPLAAPERPGPEGARPAPSPSREATVFDPVVGRQMPAGWSSGTVLFQGPTPGAAANAAPGVQQDALLDAAGSVQYAAANPILAAAAPLLMLFGQLRLMPVERQAASLAEHIADAIETFDRAIAKAGVAEEDARVAKFALCETADDLVGNLPWPGKDSWLRHSLVAQFFHSQPTGAGFYEALNNILARPEAHYDLLELMHACLSLGFEGQYRGLAKERNTLERVRRDVYDTLRYFKPRAGDDISSRWQGMAAALPKPRSRLPLWAVAAAAATLVTAAFFGLRVLITDEGDATAGELLALNPSTPVTIERASVAAPTEPAQASPPPPTVPDTAQIDRIRAALAEEIAGGGLNVGEKGEFIVVEINNQRLFAPGMAELKPQFQPIAAEVATALDAEPGPIRIVGHTDNVKPKKSSTFKSNFDLSVARAKAVQAVVAKQLKDPSRLSADGRGEDEPIADNGTADGRARNRRVDIMIPKQETLQTGAAENGD</sequence>
<dbReference type="InterPro" id="IPR017733">
    <property type="entry name" value="OmpA-like_dom_proteobacteria"/>
</dbReference>
<keyword evidence="3" id="KW-1133">Transmembrane helix</keyword>
<dbReference type="InterPro" id="IPR006665">
    <property type="entry name" value="OmpA-like"/>
</dbReference>
<feature type="compositionally biased region" description="Basic and acidic residues" evidence="2">
    <location>
        <begin position="462"/>
        <end position="473"/>
    </location>
</feature>
<dbReference type="InterPro" id="IPR038522">
    <property type="entry name" value="T4/T6SS_DotU_sf"/>
</dbReference>
<evidence type="ECO:0000313" key="5">
    <source>
        <dbReference type="EMBL" id="MDX8533970.1"/>
    </source>
</evidence>
<organism evidence="5 6">
    <name type="scientific">Mesorhizobium vachelliae</name>
    <dbReference type="NCBI Taxonomy" id="3072309"/>
    <lineage>
        <taxon>Bacteria</taxon>
        <taxon>Pseudomonadati</taxon>
        <taxon>Pseudomonadota</taxon>
        <taxon>Alphaproteobacteria</taxon>
        <taxon>Hyphomicrobiales</taxon>
        <taxon>Phyllobacteriaceae</taxon>
        <taxon>Mesorhizobium</taxon>
    </lineage>
</organism>
<gene>
    <name evidence="5" type="primary">tssL</name>
    <name evidence="5" type="ORF">RFM42_23470</name>
</gene>
<feature type="transmembrane region" description="Helical" evidence="3">
    <location>
        <begin position="285"/>
        <end position="307"/>
    </location>
</feature>
<dbReference type="PANTHER" id="PTHR30329">
    <property type="entry name" value="STATOR ELEMENT OF FLAGELLAR MOTOR COMPLEX"/>
    <property type="match status" value="1"/>
</dbReference>
<feature type="compositionally biased region" description="Polar residues" evidence="2">
    <location>
        <begin position="499"/>
        <end position="510"/>
    </location>
</feature>
<feature type="domain" description="OmpA-like" evidence="4">
    <location>
        <begin position="378"/>
        <end position="499"/>
    </location>
</feature>
<reference evidence="5 6" key="1">
    <citation type="submission" date="2023-08" db="EMBL/GenBank/DDBJ databases">
        <title>Implementing the SeqCode for naming new Mesorhizobium species isolated from Vachellia karroo root nodules.</title>
        <authorList>
            <person name="Van Lill M."/>
        </authorList>
    </citation>
    <scope>NUCLEOTIDE SEQUENCE [LARGE SCALE GENOMIC DNA]</scope>
    <source>
        <strain evidence="5 6">VK25D</strain>
    </source>
</reference>
<comment type="caution">
    <text evidence="5">The sequence shown here is derived from an EMBL/GenBank/DDBJ whole genome shotgun (WGS) entry which is preliminary data.</text>
</comment>
<feature type="region of interest" description="Disordered" evidence="2">
    <location>
        <begin position="462"/>
        <end position="510"/>
    </location>
</feature>
<dbReference type="NCBIfam" id="NF038228">
    <property type="entry name" value="IcmH_DotU_IVB"/>
    <property type="match status" value="1"/>
</dbReference>
<dbReference type="Proteomes" id="UP001285154">
    <property type="component" value="Unassembled WGS sequence"/>
</dbReference>
<dbReference type="SUPFAM" id="SSF103088">
    <property type="entry name" value="OmpA-like"/>
    <property type="match status" value="1"/>
</dbReference>
<dbReference type="Pfam" id="PF09850">
    <property type="entry name" value="DotU"/>
    <property type="match status" value="1"/>
</dbReference>
<dbReference type="Gene3D" id="1.25.40.590">
    <property type="entry name" value="Type IV / VI secretion system, DotU"/>
    <property type="match status" value="1"/>
</dbReference>
<dbReference type="EMBL" id="JAVIIQ010000010">
    <property type="protein sequence ID" value="MDX8533970.1"/>
    <property type="molecule type" value="Genomic_DNA"/>
</dbReference>
<keyword evidence="1 3" id="KW-0472">Membrane</keyword>
<dbReference type="CDD" id="cd07185">
    <property type="entry name" value="OmpA_C-like"/>
    <property type="match status" value="1"/>
</dbReference>
<proteinExistence type="predicted"/>
<feature type="region of interest" description="Disordered" evidence="2">
    <location>
        <begin position="1"/>
        <end position="47"/>
    </location>
</feature>
<dbReference type="NCBIfam" id="TIGR03350">
    <property type="entry name" value="type_VI_ompA"/>
    <property type="match status" value="1"/>
</dbReference>